<proteinExistence type="predicted"/>
<keyword evidence="2" id="KW-0722">Serine protease inhibitor</keyword>
<dbReference type="InterPro" id="IPR042178">
    <property type="entry name" value="Serpin_sf_1"/>
</dbReference>
<dbReference type="OrthoDB" id="6780615at2759"/>
<dbReference type="AlphaFoldDB" id="A0A8K0G7I8"/>
<dbReference type="EMBL" id="VTPC01078136">
    <property type="protein sequence ID" value="KAF2888343.1"/>
    <property type="molecule type" value="Genomic_DNA"/>
</dbReference>
<dbReference type="Proteomes" id="UP000801492">
    <property type="component" value="Unassembled WGS sequence"/>
</dbReference>
<evidence type="ECO:0000313" key="5">
    <source>
        <dbReference type="Proteomes" id="UP000801492"/>
    </source>
</evidence>
<evidence type="ECO:0000259" key="3">
    <source>
        <dbReference type="Pfam" id="PF00079"/>
    </source>
</evidence>
<keyword evidence="1" id="KW-0646">Protease inhibitor</keyword>
<protein>
    <recommendedName>
        <fullName evidence="3">Serpin domain-containing protein</fullName>
    </recommendedName>
</protein>
<feature type="domain" description="Serpin" evidence="3">
    <location>
        <begin position="2"/>
        <end position="55"/>
    </location>
</feature>
<dbReference type="InterPro" id="IPR036186">
    <property type="entry name" value="Serpin_sf"/>
</dbReference>
<evidence type="ECO:0000313" key="4">
    <source>
        <dbReference type="EMBL" id="KAF2888343.1"/>
    </source>
</evidence>
<evidence type="ECO:0000256" key="1">
    <source>
        <dbReference type="ARBA" id="ARBA00022690"/>
    </source>
</evidence>
<dbReference type="GO" id="GO:0004867">
    <property type="term" value="F:serine-type endopeptidase inhibitor activity"/>
    <property type="evidence" value="ECO:0007669"/>
    <property type="project" value="UniProtKB-KW"/>
</dbReference>
<accession>A0A8K0G7I8</accession>
<dbReference type="Pfam" id="PF00079">
    <property type="entry name" value="Serpin"/>
    <property type="match status" value="1"/>
</dbReference>
<dbReference type="SUPFAM" id="SSF56574">
    <property type="entry name" value="Serpins"/>
    <property type="match status" value="1"/>
</dbReference>
<reference evidence="4" key="1">
    <citation type="submission" date="2019-08" db="EMBL/GenBank/DDBJ databases">
        <title>The genome of the North American firefly Photinus pyralis.</title>
        <authorList>
            <consortium name="Photinus pyralis genome working group"/>
            <person name="Fallon T.R."/>
            <person name="Sander Lower S.E."/>
            <person name="Weng J.-K."/>
        </authorList>
    </citation>
    <scope>NUCLEOTIDE SEQUENCE</scope>
    <source>
        <strain evidence="4">TRF0915ILg1</strain>
        <tissue evidence="4">Whole body</tissue>
    </source>
</reference>
<sequence length="103" mass="11821">MKNFPFKEEFNKSAVEALLPEAVEINFKNNTEAAKRINEWVDNKTDSRIKDLVSFIKALSECQSGIREQHSTESALQLVVEDWRQALDRGEATVEVFIEHSKP</sequence>
<comment type="caution">
    <text evidence="4">The sequence shown here is derived from an EMBL/GenBank/DDBJ whole genome shotgun (WGS) entry which is preliminary data.</text>
</comment>
<dbReference type="Gene3D" id="3.30.497.10">
    <property type="entry name" value="Antithrombin, subunit I, domain 2"/>
    <property type="match status" value="1"/>
</dbReference>
<gene>
    <name evidence="4" type="ORF">ILUMI_17831</name>
</gene>
<dbReference type="InterPro" id="IPR023796">
    <property type="entry name" value="Serpin_dom"/>
</dbReference>
<keyword evidence="5" id="KW-1185">Reference proteome</keyword>
<organism evidence="4 5">
    <name type="scientific">Ignelater luminosus</name>
    <name type="common">Cucubano</name>
    <name type="synonym">Pyrophorus luminosus</name>
    <dbReference type="NCBI Taxonomy" id="2038154"/>
    <lineage>
        <taxon>Eukaryota</taxon>
        <taxon>Metazoa</taxon>
        <taxon>Ecdysozoa</taxon>
        <taxon>Arthropoda</taxon>
        <taxon>Hexapoda</taxon>
        <taxon>Insecta</taxon>
        <taxon>Pterygota</taxon>
        <taxon>Neoptera</taxon>
        <taxon>Endopterygota</taxon>
        <taxon>Coleoptera</taxon>
        <taxon>Polyphaga</taxon>
        <taxon>Elateriformia</taxon>
        <taxon>Elateroidea</taxon>
        <taxon>Elateridae</taxon>
        <taxon>Agrypninae</taxon>
        <taxon>Pyrophorini</taxon>
        <taxon>Ignelater</taxon>
    </lineage>
</organism>
<name>A0A8K0G7I8_IGNLU</name>
<evidence type="ECO:0000256" key="2">
    <source>
        <dbReference type="ARBA" id="ARBA00022900"/>
    </source>
</evidence>